<reference evidence="4" key="1">
    <citation type="submission" date="2021-01" db="EMBL/GenBank/DDBJ databases">
        <authorList>
            <person name="Corre E."/>
            <person name="Pelletier E."/>
            <person name="Niang G."/>
            <person name="Scheremetjew M."/>
            <person name="Finn R."/>
            <person name="Kale V."/>
            <person name="Holt S."/>
            <person name="Cochrane G."/>
            <person name="Meng A."/>
            <person name="Brown T."/>
            <person name="Cohen L."/>
        </authorList>
    </citation>
    <scope>NUCLEOTIDE SEQUENCE</scope>
    <source>
        <strain evidence="4">NIES-2562</strain>
    </source>
</reference>
<dbReference type="AlphaFoldDB" id="A0A7S3GH45"/>
<feature type="domain" description="Response regulatory" evidence="3">
    <location>
        <begin position="189"/>
        <end position="339"/>
    </location>
</feature>
<dbReference type="PROSITE" id="PS50110">
    <property type="entry name" value="RESPONSE_REGULATORY"/>
    <property type="match status" value="1"/>
</dbReference>
<sequence>MDSDDQSSKLEKMRRRLDERQVELDKLAASVQVEVEQNAKEVAEKGGWNEKMAEIGGSSWYTDSAMVGIMYNLDSGQLELGTKDFDVEVKNAQTRTRARKLFLRHIRHSQLQPLHAVRDGGVKKGEMKVKEAMRKRRRERKSGGADQIERDVAHDVHESRGGGGEVGGRAKEESSGGHLEHERDVELQLALVVEDDDALLPVFEGALKREGYEVVMTNNAEEARRLLGLPVLRKEGAGKEEVQDSPPSPQSCVGGSIRNDKFDVILLDNDLARGGVEEGEKGDDLARAIRDSDTKHANVPIISISARSTPPHLPSHLYQAHLGEDVSAARVRSLVRDVRSAKEA</sequence>
<dbReference type="InterPro" id="IPR001789">
    <property type="entry name" value="Sig_transdc_resp-reg_receiver"/>
</dbReference>
<keyword evidence="1" id="KW-0597">Phosphoprotein</keyword>
<feature type="modified residue" description="4-aspartylphosphate" evidence="1">
    <location>
        <position position="268"/>
    </location>
</feature>
<proteinExistence type="predicted"/>
<dbReference type="InterPro" id="IPR011006">
    <property type="entry name" value="CheY-like_superfamily"/>
</dbReference>
<evidence type="ECO:0000313" key="4">
    <source>
        <dbReference type="EMBL" id="CAE0266203.1"/>
    </source>
</evidence>
<evidence type="ECO:0000256" key="1">
    <source>
        <dbReference type="PROSITE-ProRule" id="PRU00169"/>
    </source>
</evidence>
<dbReference type="CDD" id="cd00156">
    <property type="entry name" value="REC"/>
    <property type="match status" value="1"/>
</dbReference>
<accession>A0A7S3GH45</accession>
<name>A0A7S3GH45_9EUKA</name>
<organism evidence="4">
    <name type="scientific">Palpitomonas bilix</name>
    <dbReference type="NCBI Taxonomy" id="652834"/>
    <lineage>
        <taxon>Eukaryota</taxon>
        <taxon>Eukaryota incertae sedis</taxon>
    </lineage>
</organism>
<feature type="compositionally biased region" description="Basic and acidic residues" evidence="2">
    <location>
        <begin position="168"/>
        <end position="181"/>
    </location>
</feature>
<evidence type="ECO:0000256" key="2">
    <source>
        <dbReference type="SAM" id="MobiDB-lite"/>
    </source>
</evidence>
<dbReference type="Gene3D" id="3.40.50.2300">
    <property type="match status" value="1"/>
</dbReference>
<dbReference type="EMBL" id="HBIB01043710">
    <property type="protein sequence ID" value="CAE0266203.1"/>
    <property type="molecule type" value="Transcribed_RNA"/>
</dbReference>
<feature type="compositionally biased region" description="Basic and acidic residues" evidence="2">
    <location>
        <begin position="141"/>
        <end position="160"/>
    </location>
</feature>
<evidence type="ECO:0000259" key="3">
    <source>
        <dbReference type="PROSITE" id="PS50110"/>
    </source>
</evidence>
<feature type="region of interest" description="Disordered" evidence="2">
    <location>
        <begin position="127"/>
        <end position="181"/>
    </location>
</feature>
<protein>
    <recommendedName>
        <fullName evidence="3">Response regulatory domain-containing protein</fullName>
    </recommendedName>
</protein>
<dbReference type="GO" id="GO:0000160">
    <property type="term" value="P:phosphorelay signal transduction system"/>
    <property type="evidence" value="ECO:0007669"/>
    <property type="project" value="InterPro"/>
</dbReference>
<dbReference type="SUPFAM" id="SSF52172">
    <property type="entry name" value="CheY-like"/>
    <property type="match status" value="1"/>
</dbReference>
<gene>
    <name evidence="4" type="ORF">PBIL07802_LOCUS28542</name>
</gene>